<dbReference type="PROSITE" id="PS51257">
    <property type="entry name" value="PROKAR_LIPOPROTEIN"/>
    <property type="match status" value="1"/>
</dbReference>
<organism evidence="1 2">
    <name type="scientific">Candidatus Merdivivens pullistercoris</name>
    <dbReference type="NCBI Taxonomy" id="2840873"/>
    <lineage>
        <taxon>Bacteria</taxon>
        <taxon>Pseudomonadati</taxon>
        <taxon>Bacteroidota</taxon>
        <taxon>Bacteroidia</taxon>
        <taxon>Bacteroidales</taxon>
        <taxon>Muribaculaceae</taxon>
        <taxon>Muribaculaceae incertae sedis</taxon>
        <taxon>Candidatus Merdivivens</taxon>
    </lineage>
</organism>
<sequence length="906" mass="101069">MKYRTIILVAHAIAIFLSSGCIRDIYEQKDNHTQNVTFTIEEDLREFDNQYTKGLLADIYCTDDNGMDDIYITAYDLETGNYCASCYVENYDGSAECSLELRNNKTYRIFALVNMGETVPPGNMAEMEKYIYDAGSWDGIVDEHGFLPMAGSINIDTRAGKNFPIYVRRLVAEINIEYSSLDGVKIIPERVQICNSPTRISPFTDNKPSKEALGDGDMGTDEDLENFENGGTIRMFMLENANFTNEVVSGDLDVQDPSVPVTEQYSWIEFSGRIVNSAGLESARIEYRIILNFKIERNKRYNISFYATDEGIFEDSWRVTVSDAILDMGEEITMVENTKIKFSIPAEEYTEITYESGDESIVTYNNGELFAHNVGKTTIRASSDSPDASGSINVNVISEDDDRIFIAENISATLGIERSILFVSNNDGVIRVVTKHGVLEMDISLEAGGETRIVENGAIRLSFDPNDTKNGKKLGILVKELPSAENRVLNGTIINKSGNSQKFKINIKIPQLTVICDNQTYSEAGGSSQYMVLYKEGNRTLTAIDFDRDVYQSLFLKVKNATSPIDLLHIGIKSEQLVQVGKIYGIAADGINPYKGVIEFRTEGILGNLPEGQATMEVTVLPAFTGNGGNLGSFDNTALYNKNGQDYLEISIPESDITGSSISVRHLGWDRSWEKGTNATNNEINSKETIDGGIRLCMGPDGAGPFALRLTKTSPETGKSFHSTYYFDLYLNLEVGIHFPWNENGRYRLDLEIIFNINKNAAARSKIVKAIDGENHDFLLLSERFESNKASLYPIGTFINSWSTNPSFFYNDTAHALMPLCENFIDSIINQFNKRNFVYELHNPYTDKNEGSGMFVTDRNIAEEFFGGQAILLKFELADSFLYTITHSGCSSNTGMPNGSTETNRR</sequence>
<name>A0A9D9N8W9_9BACT</name>
<accession>A0A9D9N8W9</accession>
<gene>
    <name evidence="1" type="ORF">IAB93_01055</name>
</gene>
<reference evidence="1" key="2">
    <citation type="journal article" date="2021" name="PeerJ">
        <title>Extensive microbial diversity within the chicken gut microbiome revealed by metagenomics and culture.</title>
        <authorList>
            <person name="Gilroy R."/>
            <person name="Ravi A."/>
            <person name="Getino M."/>
            <person name="Pursley I."/>
            <person name="Horton D.L."/>
            <person name="Alikhan N.F."/>
            <person name="Baker D."/>
            <person name="Gharbi K."/>
            <person name="Hall N."/>
            <person name="Watson M."/>
            <person name="Adriaenssens E.M."/>
            <person name="Foster-Nyarko E."/>
            <person name="Jarju S."/>
            <person name="Secka A."/>
            <person name="Antonio M."/>
            <person name="Oren A."/>
            <person name="Chaudhuri R.R."/>
            <person name="La Ragione R."/>
            <person name="Hildebrand F."/>
            <person name="Pallen M.J."/>
        </authorList>
    </citation>
    <scope>NUCLEOTIDE SEQUENCE</scope>
    <source>
        <strain evidence="1">10037</strain>
    </source>
</reference>
<evidence type="ECO:0000313" key="2">
    <source>
        <dbReference type="Proteomes" id="UP000823597"/>
    </source>
</evidence>
<proteinExistence type="predicted"/>
<evidence type="ECO:0000313" key="1">
    <source>
        <dbReference type="EMBL" id="MBO8464567.1"/>
    </source>
</evidence>
<dbReference type="Proteomes" id="UP000823597">
    <property type="component" value="Unassembled WGS sequence"/>
</dbReference>
<dbReference type="Gene3D" id="2.60.40.1080">
    <property type="match status" value="1"/>
</dbReference>
<dbReference type="AlphaFoldDB" id="A0A9D9N8W9"/>
<comment type="caution">
    <text evidence="1">The sequence shown here is derived from an EMBL/GenBank/DDBJ whole genome shotgun (WGS) entry which is preliminary data.</text>
</comment>
<dbReference type="EMBL" id="JADIME010000013">
    <property type="protein sequence ID" value="MBO8464567.1"/>
    <property type="molecule type" value="Genomic_DNA"/>
</dbReference>
<protein>
    <submittedName>
        <fullName evidence="1">Uncharacterized protein</fullName>
    </submittedName>
</protein>
<reference evidence="1" key="1">
    <citation type="submission" date="2020-10" db="EMBL/GenBank/DDBJ databases">
        <authorList>
            <person name="Gilroy R."/>
        </authorList>
    </citation>
    <scope>NUCLEOTIDE SEQUENCE</scope>
    <source>
        <strain evidence="1">10037</strain>
    </source>
</reference>